<feature type="domain" description="VWFA" evidence="11">
    <location>
        <begin position="5260"/>
        <end position="5460"/>
    </location>
</feature>
<dbReference type="GO" id="GO:0000055">
    <property type="term" value="P:ribosomal large subunit export from nucleus"/>
    <property type="evidence" value="ECO:0007669"/>
    <property type="project" value="TreeGrafter"/>
</dbReference>
<dbReference type="FunFam" id="3.40.50.300:FF:000582">
    <property type="entry name" value="Midasin"/>
    <property type="match status" value="1"/>
</dbReference>
<evidence type="ECO:0000256" key="3">
    <source>
        <dbReference type="ARBA" id="ARBA00007188"/>
    </source>
</evidence>
<dbReference type="InterPro" id="IPR003593">
    <property type="entry name" value="AAA+_ATPase"/>
</dbReference>
<dbReference type="FunFam" id="3.40.50.300:FF:002238">
    <property type="entry name" value="Midasin"/>
    <property type="match status" value="1"/>
</dbReference>
<feature type="region of interest" description="Disordered" evidence="10">
    <location>
        <begin position="4660"/>
        <end position="5002"/>
    </location>
</feature>
<dbReference type="CDD" id="cd00009">
    <property type="entry name" value="AAA"/>
    <property type="match status" value="2"/>
</dbReference>
<accession>A0AAW1WGM9</accession>
<dbReference type="GO" id="GO:0030687">
    <property type="term" value="C:preribosome, large subunit precursor"/>
    <property type="evidence" value="ECO:0007669"/>
    <property type="project" value="TreeGrafter"/>
</dbReference>
<dbReference type="InterPro" id="IPR036465">
    <property type="entry name" value="vWFA_dom_sf"/>
</dbReference>
<comment type="function">
    <text evidence="9">Nuclear chaperone required for maturation and nuclear export of pre-60S ribosome subunits.</text>
</comment>
<dbReference type="GO" id="GO:0005524">
    <property type="term" value="F:ATP binding"/>
    <property type="evidence" value="ECO:0007669"/>
    <property type="project" value="UniProtKB-KW"/>
</dbReference>
<evidence type="ECO:0000256" key="6">
    <source>
        <dbReference type="ARBA" id="ARBA00022840"/>
    </source>
</evidence>
<protein>
    <recommendedName>
        <fullName evidence="4 9">Midasin</fullName>
    </recommendedName>
</protein>
<dbReference type="FunFam" id="3.40.50.300:FF:000142">
    <property type="entry name" value="Midasin"/>
    <property type="match status" value="1"/>
</dbReference>
<feature type="compositionally biased region" description="Polar residues" evidence="10">
    <location>
        <begin position="4939"/>
        <end position="4950"/>
    </location>
</feature>
<feature type="compositionally biased region" description="Basic and acidic residues" evidence="10">
    <location>
        <begin position="4745"/>
        <end position="4767"/>
    </location>
</feature>
<dbReference type="Proteomes" id="UP001457282">
    <property type="component" value="Unassembled WGS sequence"/>
</dbReference>
<evidence type="ECO:0000313" key="13">
    <source>
        <dbReference type="Proteomes" id="UP001457282"/>
    </source>
</evidence>
<keyword evidence="5 9" id="KW-0547">Nucleotide-binding</keyword>
<dbReference type="SUPFAM" id="SSF53300">
    <property type="entry name" value="vWA-like"/>
    <property type="match status" value="1"/>
</dbReference>
<reference evidence="12 13" key="1">
    <citation type="journal article" date="2023" name="G3 (Bethesda)">
        <title>A chromosome-length genome assembly and annotation of blackberry (Rubus argutus, cv. 'Hillquist').</title>
        <authorList>
            <person name="Bruna T."/>
            <person name="Aryal R."/>
            <person name="Dudchenko O."/>
            <person name="Sargent D.J."/>
            <person name="Mead D."/>
            <person name="Buti M."/>
            <person name="Cavallini A."/>
            <person name="Hytonen T."/>
            <person name="Andres J."/>
            <person name="Pham M."/>
            <person name="Weisz D."/>
            <person name="Mascagni F."/>
            <person name="Usai G."/>
            <person name="Natali L."/>
            <person name="Bassil N."/>
            <person name="Fernandez G.E."/>
            <person name="Lomsadze A."/>
            <person name="Armour M."/>
            <person name="Olukolu B."/>
            <person name="Poorten T."/>
            <person name="Britton C."/>
            <person name="Davik J."/>
            <person name="Ashrafi H."/>
            <person name="Aiden E.L."/>
            <person name="Borodovsky M."/>
            <person name="Worthington M."/>
        </authorList>
    </citation>
    <scope>NUCLEOTIDE SEQUENCE [LARGE SCALE GENOMIC DNA]</scope>
    <source>
        <strain evidence="12">PI 553951</strain>
    </source>
</reference>
<dbReference type="GO" id="GO:0005654">
    <property type="term" value="C:nucleoplasm"/>
    <property type="evidence" value="ECO:0007669"/>
    <property type="project" value="UniProtKB-SubCell"/>
</dbReference>
<comment type="subcellular location">
    <subcellularLocation>
        <location evidence="1">Nucleus</location>
        <location evidence="1">Nucleolus</location>
    </subcellularLocation>
    <subcellularLocation>
        <location evidence="2">Nucleus</location>
        <location evidence="2">Nucleoplasm</location>
    </subcellularLocation>
</comment>
<feature type="compositionally biased region" description="Acidic residues" evidence="10">
    <location>
        <begin position="4795"/>
        <end position="4805"/>
    </location>
</feature>
<evidence type="ECO:0000256" key="1">
    <source>
        <dbReference type="ARBA" id="ARBA00004604"/>
    </source>
</evidence>
<dbReference type="InterPro" id="IPR012099">
    <property type="entry name" value="Midasin"/>
</dbReference>
<name>A0AAW1WGM9_RUBAR</name>
<dbReference type="PANTHER" id="PTHR48103:SF2">
    <property type="entry name" value="MIDASIN"/>
    <property type="match status" value="1"/>
</dbReference>
<dbReference type="Pfam" id="PF17865">
    <property type="entry name" value="AAA_lid_5"/>
    <property type="match status" value="1"/>
</dbReference>
<feature type="compositionally biased region" description="Basic and acidic residues" evidence="10">
    <location>
        <begin position="4839"/>
        <end position="4858"/>
    </location>
</feature>
<keyword evidence="7 9" id="KW-0143">Chaperone</keyword>
<dbReference type="PIRSF" id="PIRSF010340">
    <property type="entry name" value="Midasin"/>
    <property type="match status" value="1"/>
</dbReference>
<feature type="compositionally biased region" description="Low complexity" evidence="10">
    <location>
        <begin position="4960"/>
        <end position="4974"/>
    </location>
</feature>
<feature type="compositionally biased region" description="Basic and acidic residues" evidence="10">
    <location>
        <begin position="4924"/>
        <end position="4936"/>
    </location>
</feature>
<keyword evidence="6 9" id="KW-0067">ATP-binding</keyword>
<dbReference type="Pfam" id="PF07728">
    <property type="entry name" value="AAA_5"/>
    <property type="match status" value="7"/>
</dbReference>
<feature type="compositionally biased region" description="Acidic residues" evidence="10">
    <location>
        <begin position="4698"/>
        <end position="4713"/>
    </location>
</feature>
<dbReference type="GO" id="GO:0000027">
    <property type="term" value="P:ribosomal large subunit assembly"/>
    <property type="evidence" value="ECO:0007669"/>
    <property type="project" value="InterPro"/>
</dbReference>
<evidence type="ECO:0000256" key="5">
    <source>
        <dbReference type="ARBA" id="ARBA00022741"/>
    </source>
</evidence>
<dbReference type="FunFam" id="3.40.50.300:FF:001368">
    <property type="entry name" value="Midasin"/>
    <property type="match status" value="1"/>
</dbReference>
<comment type="similarity">
    <text evidence="3 9">Belongs to the midasin family.</text>
</comment>
<dbReference type="PROSITE" id="PS00675">
    <property type="entry name" value="SIGMA54_INTERACT_1"/>
    <property type="match status" value="2"/>
</dbReference>
<evidence type="ECO:0000256" key="9">
    <source>
        <dbReference type="PIRNR" id="PIRNR010340"/>
    </source>
</evidence>
<evidence type="ECO:0000256" key="10">
    <source>
        <dbReference type="SAM" id="MobiDB-lite"/>
    </source>
</evidence>
<feature type="compositionally biased region" description="Polar residues" evidence="10">
    <location>
        <begin position="4907"/>
        <end position="4923"/>
    </location>
</feature>
<dbReference type="Gene3D" id="3.40.50.300">
    <property type="entry name" value="P-loop containing nucleotide triphosphate hydrolases"/>
    <property type="match status" value="7"/>
</dbReference>
<dbReference type="GO" id="GO:0005730">
    <property type="term" value="C:nucleolus"/>
    <property type="evidence" value="ECO:0007669"/>
    <property type="project" value="UniProtKB-SubCell"/>
</dbReference>
<evidence type="ECO:0000256" key="7">
    <source>
        <dbReference type="ARBA" id="ARBA00023186"/>
    </source>
</evidence>
<dbReference type="GO" id="GO:0016887">
    <property type="term" value="F:ATP hydrolysis activity"/>
    <property type="evidence" value="ECO:0007669"/>
    <property type="project" value="InterPro"/>
</dbReference>
<dbReference type="InterPro" id="IPR048617">
    <property type="entry name" value="MDN1_AAA_lid_4"/>
</dbReference>
<dbReference type="PROSITE" id="PS50234">
    <property type="entry name" value="VWFA"/>
    <property type="match status" value="1"/>
</dbReference>
<comment type="caution">
    <text evidence="12">The sequence shown here is derived from an EMBL/GenBank/DDBJ whole genome shotgun (WGS) entry which is preliminary data.</text>
</comment>
<dbReference type="Pfam" id="PF17867">
    <property type="entry name" value="AAA_lid_7"/>
    <property type="match status" value="3"/>
</dbReference>
<dbReference type="InterPro" id="IPR027417">
    <property type="entry name" value="P-loop_NTPase"/>
</dbReference>
<dbReference type="EMBL" id="JBEDUW010000006">
    <property type="protein sequence ID" value="KAK9923693.1"/>
    <property type="molecule type" value="Genomic_DNA"/>
</dbReference>
<feature type="compositionally biased region" description="Acidic residues" evidence="10">
    <location>
        <begin position="4862"/>
        <end position="4875"/>
    </location>
</feature>
<evidence type="ECO:0000259" key="11">
    <source>
        <dbReference type="PROSITE" id="PS50234"/>
    </source>
</evidence>
<dbReference type="InterPro" id="IPR011704">
    <property type="entry name" value="ATPase_dyneun-rel_AAA"/>
</dbReference>
<dbReference type="InterPro" id="IPR002035">
    <property type="entry name" value="VWF_A"/>
</dbReference>
<dbReference type="InterPro" id="IPR025662">
    <property type="entry name" value="Sigma_54_int_dom_ATP-bd_1"/>
</dbReference>
<feature type="region of interest" description="Disordered" evidence="10">
    <location>
        <begin position="4623"/>
        <end position="4647"/>
    </location>
</feature>
<dbReference type="SUPFAM" id="SSF52540">
    <property type="entry name" value="P-loop containing nucleoside triphosphate hydrolases"/>
    <property type="match status" value="6"/>
</dbReference>
<dbReference type="FunFam" id="3.40.50.300:FF:001861">
    <property type="entry name" value="Midasin"/>
    <property type="match status" value="1"/>
</dbReference>
<evidence type="ECO:0000256" key="4">
    <source>
        <dbReference type="ARBA" id="ARBA00017143"/>
    </source>
</evidence>
<organism evidence="12 13">
    <name type="scientific">Rubus argutus</name>
    <name type="common">Southern blackberry</name>
    <dbReference type="NCBI Taxonomy" id="59490"/>
    <lineage>
        <taxon>Eukaryota</taxon>
        <taxon>Viridiplantae</taxon>
        <taxon>Streptophyta</taxon>
        <taxon>Embryophyta</taxon>
        <taxon>Tracheophyta</taxon>
        <taxon>Spermatophyta</taxon>
        <taxon>Magnoliopsida</taxon>
        <taxon>eudicotyledons</taxon>
        <taxon>Gunneridae</taxon>
        <taxon>Pentapetalae</taxon>
        <taxon>rosids</taxon>
        <taxon>fabids</taxon>
        <taxon>Rosales</taxon>
        <taxon>Rosaceae</taxon>
        <taxon>Rosoideae</taxon>
        <taxon>Rosoideae incertae sedis</taxon>
        <taxon>Rubus</taxon>
    </lineage>
</organism>
<dbReference type="FunFam" id="3.40.50.410:FF:000114">
    <property type="entry name" value="Midasin"/>
    <property type="match status" value="1"/>
</dbReference>
<evidence type="ECO:0000256" key="2">
    <source>
        <dbReference type="ARBA" id="ARBA00004642"/>
    </source>
</evidence>
<gene>
    <name evidence="12" type="ORF">M0R45_032099</name>
</gene>
<dbReference type="InterPro" id="IPR041190">
    <property type="entry name" value="Midasin_AAA_lid_5"/>
</dbReference>
<dbReference type="InterPro" id="IPR040848">
    <property type="entry name" value="AAA_lid_7"/>
</dbReference>
<proteinExistence type="inferred from homology"/>
<evidence type="ECO:0000256" key="8">
    <source>
        <dbReference type="ARBA" id="ARBA00023242"/>
    </source>
</evidence>
<evidence type="ECO:0000313" key="12">
    <source>
        <dbReference type="EMBL" id="KAK9923693.1"/>
    </source>
</evidence>
<feature type="compositionally biased region" description="Acidic residues" evidence="10">
    <location>
        <begin position="4819"/>
        <end position="4838"/>
    </location>
</feature>
<keyword evidence="13" id="KW-1185">Reference proteome</keyword>
<dbReference type="Pfam" id="PF21108">
    <property type="entry name" value="MDN1_4th"/>
    <property type="match status" value="1"/>
</dbReference>
<keyword evidence="8 9" id="KW-0539">Nucleus</keyword>
<sequence>MDGSFSLESALERFLARCPKLRSFPKFDLLSKKGDKVTEEEVVKALVEVFVNPSYTIPLVGCFRPIVEEIVVKTVELLRLVTNLGTNTDRRVGRVEEDRDLSEVYSVIEFYNSAGRGLDLHEHACLAFCRALDLAPFLLGSVESYFKFSPPPFERILKRPKTSDLSIEVGTSVLHAVRISYRLLLTEYNKFSEVWDLSCFLELVSHYANLDLRSSASDIVVVITDIIWCGLQITSLILKLSDKTTSNLGIGDEDAFSCFLRWKEFCQDVSLEGAGCYAESFNQNEMESQNGSVVYHPGSLNSMPIPSSHCYGIEPQMKRQRFLVLLVNVYVYIRNERFGTDPLPNDMSDGNPFVLTSAVKKSFEMMLLAVNQKWPVLLYGPTGSGKSALISKLSQDSGNQVLSIHMDDQIDGRTLIGSYVCTEKPGEFRWQPGSLTQAVSKGYWVVFEDIDKAPSDVHSILSPLLEGASSFATGHGQEIRVAESFRLFSTISTSKLDVSCITEGGSSLSVVWRRVMVAPSTIDDLQTIVKVCHSSLEPLSVKLTETFENVNSVILHQIGGYESGNSASVSYPSRFSLRDLLKWCKRIKGLKLSFYGDKLDSDASLCIYQEAVDIFAAFSMSMKSRLTIMKEIARFWEVPSDVSETLYARPDKHKLQELISELGVSLSNPQSTLCGKRKSFIELSSSIHLLERLALSVKWNEPVLLVGETGTGKTTVVQNLASRLDQKLTVLNLSQQSDVADLLGGYKPMDANFVYSLLYKEFENLFKKSFSVKRNHAFLEHVKEIFCRKKWEKLRKIFTSSVETFQKSVKERLELVEEETVESVEEARSDSLKKRKQMKLRVDEKIKAWENFKLNLENARGMIFSFVEGAFVTAMKNGEWILLDEVNLAPPETLQRVMGVLEGEHGSICLAERGDISYIDRHPNFRLFACMNPATDAGKRDLPFSLRSRFTEYFVDDVLDDDDLIKFVEETFGDLKSKGQLVKNIVSFYKTAKELSEEKLQDGANQKPQYSLRSLYRALKYTEEAERYFGFEKAIYDGFRMFFLTSLDRSSAVVMEKVILECLLKKKTPQSVSYDRYLSKRYTIGENSEEYKKTYIITESVEEHLRNLARTIWTKNQKYPVLLQGPTSSGKTSLVRYLAAVTNNNFVRINNHEHTDLQEYLGSYIPDAFGNLAFQEGALVKAVRNGDWIVLDELNLAPSDVLEALNRLLDDNRELFVPELQESIHAHPNFMLFATQNPPGCYGGRKMLSRAFRNRFVEIHVDEIPESELSTILERRRPGISESMAKTMVAVMKELQEKRQTSNVFAGKHGFFTPRDLFRWADRFIELGVGNVWEDLAQDGYYLLAERLRDEGEKCVVREVLAKHFRVKVADLYSQEHFPDLPNSAEVPKNLDVSWTNSMRRLYFLVERCYRVKEPVLLVGETGAGKTTVCQLLSIIMGSQLHILNCHQYTETSDFLGGHYPIRDRSRLMSDFKKGIEELLITGASNRFHLDPTLSSDIVQASSILSYLDKMFKDYKDCPDVTSEDIKTLEEIMVKLSKIDQLWKKLFTWQDGPLVQAMRNGDFFLVDEISLADDSVLERLNSVLEPERTLSLAEKGSHDLEKIIAHKSFFLLATMNPGGDFGKKELSPALRNRFTEIWVPPVDDIAELRSIASKRLSSQKLTCILDPMLLFWKWFNNLKPVRMLTVRDLLSWVDFINVTEVTLGPQYAFLHGAFLVLLDGLSLGSGISKRNVEELREQCLLKLLEQLKDEDKLVYSMQDFGWGDLETAKSDLCSDSMQCDNFFGVHPFYIEKGSENCDAEGFEILAPTTRRNALRVLRAMQLPKPVLLEGSPGVGKTSLIVALGKFSGHRVVRINLSEQTDMMDLLGSDLPVESDEGMKFAWSDGILLQALKEGSWVLLDELNLAPQSVLEGLNAILDHRAEVFIPELGCTFKCPSSFRIFACQNPSHQGGGRKGLPKSFLNRFTKVYVEELVDDDYLFICSSLYPSICTSLLSKLILFNKRMYEDTMMHHKFALDGSPWEFNLRDVIRSCQIIKDAPSKSKDYYFLDVVYVQRMRTESDRRKVLQLYEQIFETKPFINPYPRVQVNSQYLYVGNTALRRSCAQSSALPSSSLQILPGIRQSLEAAARCVEHQWMCILIGPASSGKTSLIRLLAQLTGNVLNELHLSSGTDISELLGCFEQYNAFRNFRLVITQVKFWVNEFCSLQLESSNEAFLSSINDDYISRWFAFLPSMEDDSVSCFTSTHGEDRERFSSILTLLVKIIKQLKLVLENNNLSVSWSSKELDKVIKTIFKLQEGYEKGQGRFSAKFEWVTGVLIKAIERGEWIVLENANCCNPSVLDRINSLVEPSGSITLNECGVVDGRPVVFRPHSNFRVFLTVNPRFGEVSRAMRNRGVEIFVMPPYWLLNENMRSCGRIELNDVKRFLVLSGIPFAKLVCSMAKSHIYAREEGLHFNVSITYLELSRWIQLFQQLLKTGNQLLWSLQTSWEHIYLSSFGVAAGGNVISHVKYTYLSVTELCESGSPLSPHLCSPGGWPMPLKLRDLVWHSKESFVMTNCMYLEYVGARYASYKLQLARNRCSMYQDSTTCGFAGSYLMGMMKLNDTMIHKAPHFITTPGENAEIDKALARVGKKLLFAANWAFEQATESDLKLYLLYFSWLHSQLQPFCEFFDSFVKSITLTMEHKIWKYVSHHYRELSSFYQVEFKKKLIPMLSFELVDVPESNDRSKISIKFLRNVMYCILPLRVSYQQWNSEDSYVCEKASCFREVLKSLRKLEEQFINKLLDSSLVESSSFDTLIEMYTDLLEDHLLFWEGLKSSEFELSVICWHIVLKGATKLKHFCPEAVDDLLKKSKNLEKVSSWRFHSEKSLLWVHGGHPMLPGSAKIFEKQLQISELCELVWPTTPKLLVQVNDQLGCVASFSSDMRSLVLEGVSISSCITGKSDSDEDEDLFSQLDDIYQKLLQMFEKQRIKLKEISSSTKLFSGSNSCVCCSYSTEALGHTSGYDTWRDTSPLIDSTSFTLDMKLLLELSRVLSIDPKRMQLDLAKVSGHLKYALDFSLDFSSRPPQMFLPHQKILWILDMWSSVDAANVKIASFVLEMWFRWHQSLWIYCPLSVKSFSMNDDYNSNSPDVLLQPVVTATVFQILQSGTSAIKDYFAGSLKLRVASSNLWHSSLPGANLPGFLLSAARSLFQQIVYAHEKSFDADHFAEIKSVLEKGNILAESLLSKSRHNGMKESVEKFIDIVGSLISKSSHRGLKESVDKFIEPLLYNIYPHCLSKEFHFNHGCAWLRLGILRFRLLLSCDDMDPAMKYYYKHSQKAEKISLLKLEIQVREKCDYLAGQIANRDSDEKRVQTLKKLEVEHRRLQRKIIFRSDFRKFKGLKRECDKFLERVTSDVFFQHVTSDTLCKCITSSKVLLGSVEAINLQQILDQGSNWQKMATGFIEQLLSDKYTEYPDFVQPILVALYEMKLGLSLILASIMQKIILIRVQLDNTNTILESVYSFMRFPRVASSKTISVNFHTCSNEFPSYKLEIPTVFNAEDIGLLDKLLTFSSDVSDKRVSVAQLKAALYKNILVRVAHFVTNARLMDCESFKLLNKIFSESANHWMSTKIHAKAKQDFASQQYKFRARAFKLESIIEIDISALEKSFAGESFSEWKEFLSEKEEVLKEQENSEEELNHMEDCSVKDIVDIHNQLFGTRNLVIAPGDCRIDDSDRMLSFNASHALGVEMLKGLGCLFLASLDAELVPENLFCICLEHEQMFTSSHKSPFRYNFYKDPNATEMYEMVKMLTPLQQRIRSLLNEYEEHPQLQKILDIIEMLLNIPLRTSLAKTLSGLQFLVRSLDSLQDGSKFSFADQVKSIHDLVYSWRKMELRSWPALLDEVQDQYEINAGKLWFPLYSVLRHQISSDVAAYKLSTIQSLEDFIRTSSVGEFRKRLQLLFAFLGQIKTGVRLEVYSSSCEKENEEVLYNAFGYYVQFLPKILAHIESGRSVIEKKLKDLLKPCQWEHREISLSIENSKTKRQKLRKIIQEYTVLLEQPVIVFLEQDAAKGAEAQSHQGQNFVIDNVNKKIRMMDAAFDWTVINDEDRCMWYTGWIKKAESALRKLQIDTVVEFGNSESDGISNSEIFLEDRGIPKQWCAVWDTLERIIRKAMDCCEMWKDANKSQKKGRTFSDLLNLLKSSGLSRDIFTEDEIKSWWFIEPSFDVQHLLLTQSRLPHGFSDTALPSSFQSSSDQNLVSEWRMANAYYFTSVESVLFTHQQVGMPDPYLQQFIKIQQDQHQAANKFAEHLRRLKECIFTFEKCIDLDDGNGSKCSFGQNQHATFKCMWQQKQLFDTLYAMTHEEVLLLKIFENTHLNNCHIIKNEANEFLGSVNKFIPELQKSKESLDNYLLGSERTIRPLQSFVTSKQMEKLVIQNFEVIKQFEAHLLSFHGQDVVKSSVKNILLHHLLEIFKKVKLLEGVFNSAMDKKNNSIIAHDMDDCRKMDAAYQEALRSTFGHIAGAMQKLGSPSNDQVHSDKSLGQITSWEIVFDMFVENLSLDQLCDKLLRTIFSAEKMVNHCGAHSSGLFVRIEADFNQLRLCLDILLNFGYALLKELLAMRKTVSLTTHILANLFTLSSNVPVISPEDQGDDAIQEQNGTGMGEGVGLNDVSDQITDEDQLNVTSEKPCDEQDASGEAPNKDDKGIEMNEDFEADTHSVSEDSEEDTNPNDDEDNDHLDTQMGKTGENAVDEKLGNKDEDENPNNSNEKYEPGSSVRDKDASSSEVRAKPDSPATNELGELDSNELDGEKNQTGSQDDLTDIENVDDMNLDKQADLDCTELNPDDPDGMDQNSAEDMELDDPEMHVEYDENGTHEDDHELSTDETMVEPEAMAEEIDATSERDDLSRDEEENDEMNSGLRKDVFEPGVSDSISGNVPNEESSTQPKGDSKASDAGDKAPESNLENSNYVNNELTPMRGLPSNNTSDMDMMTSESSNNGRNAGEQPKGQLPRQEMPTVCKSQPNPYRSVGDALREWEERVRVSVDLQDDNLEVQDDIENENADEFGYVSQYEKGMAQALGPATSEQIDKSANGNKSNEDGISMDKDDLVEMEIEKLKNEMHPNRSYDSILKNMVEDQMHLSGLEKVPDEGSQRNHDDRDPESIVEDVVSVKKSYLSDGIHRLSKLTVDDDDMGTVQDLGELSDEVTSNATAIWSRYERVTTRLSQELAEQLRLIMEPNMASKLEGDYKTGKRVNMKKVIPYIASHYRKDKIWLRRTRPNKRDYQVVIAIDDSRSMSESCCGDVAIEALVTVCRAMSQLEMGNLAVASFGKKGNIRLMLDFDQPFTGEAGIKMISSLSFKQENTIFDEPVVDLLKFLNNKLDTAVAKARLPSGRNPLQQLVLIIADGRLHERERLKRCVRDALAKNRMIAFLLLDNPENSIMDLMEPSYEGQEIKFSKYMESFPFPYYIVLRNIEALPRTLADLLRQWFELMQQRRD</sequence>
<dbReference type="PANTHER" id="PTHR48103">
    <property type="entry name" value="MIDASIN-RELATED"/>
    <property type="match status" value="1"/>
</dbReference>
<dbReference type="SMART" id="SM00382">
    <property type="entry name" value="AAA"/>
    <property type="match status" value="5"/>
</dbReference>